<dbReference type="CDD" id="cd20393">
    <property type="entry name" value="Tudor_SGF29_rpt1"/>
    <property type="match status" value="1"/>
</dbReference>
<dbReference type="InterPro" id="IPR010750">
    <property type="entry name" value="SGF29_tudor-like_dom"/>
</dbReference>
<dbReference type="GO" id="GO:0005634">
    <property type="term" value="C:nucleus"/>
    <property type="evidence" value="ECO:0007669"/>
    <property type="project" value="UniProtKB-SubCell"/>
</dbReference>
<evidence type="ECO:0000313" key="7">
    <source>
        <dbReference type="Proteomes" id="UP000271087"/>
    </source>
</evidence>
<dbReference type="PANTHER" id="PTHR21539">
    <property type="entry name" value="SAGA-ASSOCIATED FACTOR 29"/>
    <property type="match status" value="1"/>
</dbReference>
<dbReference type="PANTHER" id="PTHR21539:SF0">
    <property type="entry name" value="SAGA-ASSOCIATED FACTOR 29"/>
    <property type="match status" value="1"/>
</dbReference>
<dbReference type="CDD" id="cd20394">
    <property type="entry name" value="Tudor_SGF29_rpt2"/>
    <property type="match status" value="1"/>
</dbReference>
<dbReference type="Proteomes" id="UP000271087">
    <property type="component" value="Unassembled WGS sequence"/>
</dbReference>
<dbReference type="Gene3D" id="2.30.30.140">
    <property type="match status" value="2"/>
</dbReference>
<comment type="subcellular location">
    <subcellularLocation>
        <location evidence="1">Nucleus</location>
    </subcellularLocation>
</comment>
<dbReference type="Pfam" id="PF20645">
    <property type="entry name" value="Rrn7_cyclin_C"/>
    <property type="match status" value="1"/>
</dbReference>
<dbReference type="WBParaSite" id="nOo.2.0.1.t05815-RA">
    <property type="protein sequence ID" value="nOo.2.0.1.t05815-RA"/>
    <property type="gene ID" value="nOo.2.0.1.g05815"/>
</dbReference>
<keyword evidence="4" id="KW-0539">Nucleus</keyword>
<dbReference type="GO" id="GO:0000124">
    <property type="term" value="C:SAGA complex"/>
    <property type="evidence" value="ECO:0007669"/>
    <property type="project" value="InterPro"/>
</dbReference>
<name>A0A182ECM1_ONCOC</name>
<dbReference type="OrthoDB" id="10265994at2759"/>
<gene>
    <name evidence="6" type="ORF">NOO_LOCUS5815</name>
</gene>
<dbReference type="PROSITE" id="PS51518">
    <property type="entry name" value="SGF29_C"/>
    <property type="match status" value="1"/>
</dbReference>
<dbReference type="InterPro" id="IPR048538">
    <property type="entry name" value="Rrn7_cyclin_C"/>
</dbReference>
<evidence type="ECO:0000313" key="8">
    <source>
        <dbReference type="WBParaSite" id="nOo.2.0.1.t05815-RA"/>
    </source>
</evidence>
<accession>A0A182ECM1</accession>
<proteinExistence type="predicted"/>
<reference evidence="8" key="1">
    <citation type="submission" date="2016-06" db="UniProtKB">
        <authorList>
            <consortium name="WormBaseParasite"/>
        </authorList>
    </citation>
    <scope>IDENTIFICATION</scope>
</reference>
<dbReference type="Pfam" id="PF07039">
    <property type="entry name" value="SGF29_Tudor"/>
    <property type="match status" value="1"/>
</dbReference>
<evidence type="ECO:0000259" key="5">
    <source>
        <dbReference type="PROSITE" id="PS51518"/>
    </source>
</evidence>
<evidence type="ECO:0000313" key="6">
    <source>
        <dbReference type="EMBL" id="VDK79595.1"/>
    </source>
</evidence>
<feature type="domain" description="SGF29 C-terminal" evidence="5">
    <location>
        <begin position="509"/>
        <end position="644"/>
    </location>
</feature>
<evidence type="ECO:0000256" key="3">
    <source>
        <dbReference type="ARBA" id="ARBA00023163"/>
    </source>
</evidence>
<evidence type="ECO:0000256" key="1">
    <source>
        <dbReference type="ARBA" id="ARBA00004123"/>
    </source>
</evidence>
<sequence>MEYKARPGTMNSHLKYASNSARSSQKLTLIEYNAEGKVFKALQLRNACEMKMGIRQRNGHYFFVEEVVWMVETGLAVVFRRGKQLSVQECYRLLGTFLITPEKFFVYSYLKRAGYVVVPYKAFGISVDDKNDKRWEHEPKSLFPVNLLDQFPTIKSMKLTMTNFRRNPKLVEVFGIPDDFPTSNIESVSWDRYNEGRRNFKEFLRPHYWPRFDQFSSCVPTWSDYRKERAKILKLNPAENITDTFHLPIDYDIYVGDSTFCRNLSPKPIYRLLVVDIRFPFPSVSDLHWVVFMSFQQSGLKENIQLSDETIELIESLALLLHVPLTSSQLLICVGLLQKGVSHRSLVDAITRYSGKLNKRMRRSKRRRNSELDKDEQKLQIALQDIHKKAKSVIPLKKKVNESLSVLQELVDKNKLSIGCKLHGAFRGRVLNLYESAKKACEMEATCVRKLLEDIEKLRKKRYELQRGNLVGRGELMQMLSHNARTAPLWIGPPDTHPPVLVGAIPALVSMSLKVGMEVAAFIDGIWMLAEITSVFAASKYEVKDIDDEQKAKFIVRRSRMIPLPRWRADPMRDSHALFPVGAIVLALYPQTTCFYKGVIDQLPVTANDDYLVAFEDSAFPQGYSPPLPVPQRYVLTHKVPKVLREFDHDDEGAILMSASSTKIRQKKNKATKDEQEKKAEEVAVDEECHLPALKQDFPTYLGHAGLRLATFTKLLSHFSAMLIRDFGVPECVKWHVLSILQHYFQHFRTAFCEEELDEENPYCPLVKNEKYEAQKKAKEMKVKAQKEAQLRRGENVISLISSPDVRANLDVQVTDLDTDGLEVVIEKQTKISKDAFSRLLRIPMNIEIIMVILYLGCLLSGANWILLSDVTRWFREGRFPISSFQSAALLVGGKGNDIFNAKGLSFCPRTPTMPLYEYMRTIMVIAQLTDIPVQPISCPFERVLARLSYNLNLPMDFVQRLYTIFVISSPNVVFDTQFTHRFSNVDSEALLQKMNNAFCDNITFALEQSTYQLEEGCGRQYSVLPSIDVKAVAIILFALKLMFGLDDNMEFNMKAQIDTIYTKEEQFNFGIWMHQLKMRMNVWRGRRLKDVLGKRTSALPKYDSVFENYRTVVFRENYRGEKVSQIRTGRITGGRNLYFRGCVPSNFFMEKRDYALFSTFEDDFDSMPSRSLSKEALLTPLRYQATHHLDWYETLIKSTSADDFKKIDRYNADVFFKSFKNHRMEFEIVKTSENNKILRSEDSCCSDAKRMKWHQLFPCSEHYESYPRPIYCSGLLKFTSGEQIYTPMIYTPGMILLAY</sequence>
<dbReference type="InterPro" id="IPR037802">
    <property type="entry name" value="SGF29"/>
</dbReference>
<evidence type="ECO:0000256" key="2">
    <source>
        <dbReference type="ARBA" id="ARBA00023015"/>
    </source>
</evidence>
<dbReference type="InterPro" id="IPR047287">
    <property type="entry name" value="Tudor_SGF29_rpt2"/>
</dbReference>
<dbReference type="InterPro" id="IPR047288">
    <property type="entry name" value="Tudor_SGF29_rpt1"/>
</dbReference>
<reference evidence="6 7" key="2">
    <citation type="submission" date="2018-08" db="EMBL/GenBank/DDBJ databases">
        <authorList>
            <person name="Laetsch R D."/>
            <person name="Stevens L."/>
            <person name="Kumar S."/>
            <person name="Blaxter L. M."/>
        </authorList>
    </citation>
    <scope>NUCLEOTIDE SEQUENCE [LARGE SCALE GENOMIC DNA]</scope>
</reference>
<dbReference type="EMBL" id="UYRW01001650">
    <property type="protein sequence ID" value="VDK79595.1"/>
    <property type="molecule type" value="Genomic_DNA"/>
</dbReference>
<dbReference type="STRING" id="42157.A0A182ECM1"/>
<keyword evidence="7" id="KW-1185">Reference proteome</keyword>
<keyword evidence="2" id="KW-0805">Transcription regulation</keyword>
<keyword evidence="3" id="KW-0804">Transcription</keyword>
<protein>
    <submittedName>
        <fullName evidence="8">SGF29 C-terminal domain-containing protein</fullName>
    </submittedName>
</protein>
<organism evidence="8">
    <name type="scientific">Onchocerca ochengi</name>
    <name type="common">Filarial nematode worm</name>
    <dbReference type="NCBI Taxonomy" id="42157"/>
    <lineage>
        <taxon>Eukaryota</taxon>
        <taxon>Metazoa</taxon>
        <taxon>Ecdysozoa</taxon>
        <taxon>Nematoda</taxon>
        <taxon>Chromadorea</taxon>
        <taxon>Rhabditida</taxon>
        <taxon>Spirurina</taxon>
        <taxon>Spiruromorpha</taxon>
        <taxon>Filarioidea</taxon>
        <taxon>Onchocercidae</taxon>
        <taxon>Onchocerca</taxon>
    </lineage>
</organism>
<evidence type="ECO:0000256" key="4">
    <source>
        <dbReference type="ARBA" id="ARBA00023242"/>
    </source>
</evidence>